<dbReference type="AlphaFoldDB" id="A0A399RD68"/>
<comment type="caution">
    <text evidence="3">The sequence shown here is derived from an EMBL/GenBank/DDBJ whole genome shotgun (WGS) entry which is preliminary data.</text>
</comment>
<dbReference type="GO" id="GO:0005524">
    <property type="term" value="F:ATP binding"/>
    <property type="evidence" value="ECO:0007669"/>
    <property type="project" value="UniProtKB-KW"/>
</dbReference>
<dbReference type="Pfam" id="PF17289">
    <property type="entry name" value="Terminase_6C"/>
    <property type="match status" value="1"/>
</dbReference>
<evidence type="ECO:0000313" key="3">
    <source>
        <dbReference type="EMBL" id="RIJ28623.1"/>
    </source>
</evidence>
<dbReference type="Proteomes" id="UP000266385">
    <property type="component" value="Unassembled WGS sequence"/>
</dbReference>
<dbReference type="EMBL" id="QWFX01000013">
    <property type="protein sequence ID" value="RIJ28623.1"/>
    <property type="molecule type" value="Genomic_DNA"/>
</dbReference>
<organism evidence="3 4">
    <name type="scientific">Henriciella mobilis</name>
    <dbReference type="NCBI Taxonomy" id="2305467"/>
    <lineage>
        <taxon>Bacteria</taxon>
        <taxon>Pseudomonadati</taxon>
        <taxon>Pseudomonadota</taxon>
        <taxon>Alphaproteobacteria</taxon>
        <taxon>Hyphomonadales</taxon>
        <taxon>Hyphomonadaceae</taxon>
        <taxon>Henriciella</taxon>
    </lineage>
</organism>
<evidence type="ECO:0000259" key="2">
    <source>
        <dbReference type="Pfam" id="PF17289"/>
    </source>
</evidence>
<name>A0A399RD68_9PROT</name>
<evidence type="ECO:0000256" key="1">
    <source>
        <dbReference type="ARBA" id="ARBA00022612"/>
    </source>
</evidence>
<sequence>MGGRGSGKTRAGAEWVRRLALFGGARRIALVGPTFSDVREVMIEGVSGLRAIVRPGELPPYYQASRHRLVWPNGAAAYAFSAEDPDGLRGPQFDAAWCDEAAAWRNGRDVWDMLQMTLRLGTNPRAMVTTTPKPVQLIRQLVKDPSVAITRSSTRANAQHLSPAFLSHVERTYANTKLGRQELDGELLDAPQNVLWTRALIDRVTMGAVPGPLSDVIIAVDPPAGTGLKADACGIVAVGLRRMPGAPDTACVLDDATVRGLPPHEWASRVVSAASRTGASRIIAEANQGGEMIRSILYNAGCRHPVTLHHARLSKHARAMPVGALYEQGRVFHIGGFPDLEEEMMAFGTAAMKGSPDRVDALVWAVTALLLDDQGEPSIRRL</sequence>
<dbReference type="OrthoDB" id="4519042at2"/>
<dbReference type="InterPro" id="IPR035421">
    <property type="entry name" value="Terminase_6C"/>
</dbReference>
<dbReference type="Pfam" id="PF03237">
    <property type="entry name" value="Terminase_6N"/>
    <property type="match status" value="1"/>
</dbReference>
<gene>
    <name evidence="3" type="ORF">D1223_14105</name>
</gene>
<keyword evidence="1" id="KW-1188">Viral release from host cell</keyword>
<evidence type="ECO:0000313" key="4">
    <source>
        <dbReference type="Proteomes" id="UP000266385"/>
    </source>
</evidence>
<dbReference type="Gene3D" id="3.30.420.240">
    <property type="match status" value="1"/>
</dbReference>
<dbReference type="InterPro" id="IPR027417">
    <property type="entry name" value="P-loop_NTPase"/>
</dbReference>
<reference evidence="3 4" key="1">
    <citation type="submission" date="2018-08" db="EMBL/GenBank/DDBJ databases">
        <title>Henriciella mobilis sp. nov., isolated from seawater.</title>
        <authorList>
            <person name="Cheng H."/>
            <person name="Wu Y.-H."/>
            <person name="Xu X.-W."/>
            <person name="Guo L.-L."/>
        </authorList>
    </citation>
    <scope>NUCLEOTIDE SEQUENCE [LARGE SCALE GENOMIC DNA]</scope>
    <source>
        <strain evidence="3 4">JN25</strain>
    </source>
</reference>
<keyword evidence="3" id="KW-0547">Nucleotide-binding</keyword>
<accession>A0A399RD68</accession>
<dbReference type="Gene3D" id="3.40.50.300">
    <property type="entry name" value="P-loop containing nucleotide triphosphate hydrolases"/>
    <property type="match status" value="1"/>
</dbReference>
<protein>
    <submittedName>
        <fullName evidence="3">ATP-binding protein</fullName>
    </submittedName>
</protein>
<proteinExistence type="predicted"/>
<keyword evidence="3" id="KW-0067">ATP-binding</keyword>
<feature type="domain" description="Terminase large subunit gp17-like C-terminal" evidence="2">
    <location>
        <begin position="218"/>
        <end position="367"/>
    </location>
</feature>
<keyword evidence="4" id="KW-1185">Reference proteome</keyword>